<evidence type="ECO:0000313" key="2">
    <source>
        <dbReference type="EMBL" id="KAJ3259544.1"/>
    </source>
</evidence>
<keyword evidence="3" id="KW-1185">Reference proteome</keyword>
<reference evidence="2" key="1">
    <citation type="submission" date="2020-05" db="EMBL/GenBank/DDBJ databases">
        <title>Phylogenomic resolution of chytrid fungi.</title>
        <authorList>
            <person name="Stajich J.E."/>
            <person name="Amses K."/>
            <person name="Simmons R."/>
            <person name="Seto K."/>
            <person name="Myers J."/>
            <person name="Bonds A."/>
            <person name="Quandt C.A."/>
            <person name="Barry K."/>
            <person name="Liu P."/>
            <person name="Grigoriev I."/>
            <person name="Longcore J.E."/>
            <person name="James T.Y."/>
        </authorList>
    </citation>
    <scope>NUCLEOTIDE SEQUENCE</scope>
    <source>
        <strain evidence="2">PLAUS21</strain>
    </source>
</reference>
<gene>
    <name evidence="2" type="ORF">HK103_002097</name>
</gene>
<dbReference type="Gene3D" id="3.40.50.1820">
    <property type="entry name" value="alpha/beta hydrolase"/>
    <property type="match status" value="1"/>
</dbReference>
<dbReference type="EMBL" id="JADGKB010000017">
    <property type="protein sequence ID" value="KAJ3259544.1"/>
    <property type="molecule type" value="Genomic_DNA"/>
</dbReference>
<evidence type="ECO:0008006" key="4">
    <source>
        <dbReference type="Google" id="ProtNLM"/>
    </source>
</evidence>
<keyword evidence="1" id="KW-0472">Membrane</keyword>
<proteinExistence type="predicted"/>
<dbReference type="PANTHER" id="PTHR37471">
    <property type="entry name" value="UNNAMED PRODUCT"/>
    <property type="match status" value="1"/>
</dbReference>
<accession>A0AAD5UJ21</accession>
<dbReference type="InterPro" id="IPR029058">
    <property type="entry name" value="AB_hydrolase_fold"/>
</dbReference>
<comment type="caution">
    <text evidence="2">The sequence shown here is derived from an EMBL/GenBank/DDBJ whole genome shotgun (WGS) entry which is preliminary data.</text>
</comment>
<protein>
    <recommendedName>
        <fullName evidence="4">AB hydrolase-1 domain-containing protein</fullName>
    </recommendedName>
</protein>
<feature type="transmembrane region" description="Helical" evidence="1">
    <location>
        <begin position="7"/>
        <end position="30"/>
    </location>
</feature>
<evidence type="ECO:0000256" key="1">
    <source>
        <dbReference type="SAM" id="Phobius"/>
    </source>
</evidence>
<name>A0AAD5UJ21_9FUNG</name>
<dbReference type="SUPFAM" id="SSF53474">
    <property type="entry name" value="alpha/beta-Hydrolases"/>
    <property type="match status" value="1"/>
</dbReference>
<keyword evidence="1" id="KW-1133">Transmembrane helix</keyword>
<evidence type="ECO:0000313" key="3">
    <source>
        <dbReference type="Proteomes" id="UP001210925"/>
    </source>
</evidence>
<sequence length="415" mass="48523">MMKKIAPYIFPAVCAGMVLSMALVYIAGLLKFNYTDWPSDHLPQLDSIRFNNLYNEFSNPNFDYKTFLKGWFFGADLDSIRRQDILEWGACIFYNTTMHDMDVEQTEKIQLLMDLLEERMQRRLQDRAPTEISLPKIMLTTDKPKIYTRPMVYYAGIRFADIAGQLAFRNLGFKKTKVGNHGLEMFCRQPNFFSKELPIVIFHGLGIGVCTYVPFVAGLIKEFPNRTIILFEVKAVSMRLDDRHYLPTQFVADVSYGLEKAFVDKAVFVGHSIGTCCLRWMDMYAPKYIHSRIFIDPVCFLLWNHHIAYNALYRHPKTANQAIIKYIAMCEPGIAIFLHRYFSWFQNTYFTNELPKDCVIFLAMDDDIVDSHDVLTYLKEHNDERRQVFAIDNMLHGQLVFHRKMKLVFDAVRSF</sequence>
<dbReference type="PANTHER" id="PTHR37471:SF1">
    <property type="entry name" value="AB HYDROLASE-1 DOMAIN-CONTAINING PROTEIN"/>
    <property type="match status" value="1"/>
</dbReference>
<dbReference type="AlphaFoldDB" id="A0AAD5UJ21"/>
<feature type="transmembrane region" description="Helical" evidence="1">
    <location>
        <begin position="199"/>
        <end position="220"/>
    </location>
</feature>
<dbReference type="Proteomes" id="UP001210925">
    <property type="component" value="Unassembled WGS sequence"/>
</dbReference>
<keyword evidence="1" id="KW-0812">Transmembrane</keyword>
<organism evidence="2 3">
    <name type="scientific">Boothiomyces macroporosus</name>
    <dbReference type="NCBI Taxonomy" id="261099"/>
    <lineage>
        <taxon>Eukaryota</taxon>
        <taxon>Fungi</taxon>
        <taxon>Fungi incertae sedis</taxon>
        <taxon>Chytridiomycota</taxon>
        <taxon>Chytridiomycota incertae sedis</taxon>
        <taxon>Chytridiomycetes</taxon>
        <taxon>Rhizophydiales</taxon>
        <taxon>Terramycetaceae</taxon>
        <taxon>Boothiomyces</taxon>
    </lineage>
</organism>